<evidence type="ECO:0000313" key="3">
    <source>
        <dbReference type="EMBL" id="MBB5697030.1"/>
    </source>
</evidence>
<dbReference type="AlphaFoldDB" id="A0A7W9AM87"/>
<dbReference type="InterPro" id="IPR019284">
    <property type="entry name" value="RP532"/>
</dbReference>
<dbReference type="RefSeq" id="WP_184023629.1">
    <property type="nucleotide sequence ID" value="NZ_JACIJJ010000001.1"/>
</dbReference>
<comment type="caution">
    <text evidence="3">The sequence shown here is derived from an EMBL/GenBank/DDBJ whole genome shotgun (WGS) entry which is preliminary data.</text>
</comment>
<evidence type="ECO:0000256" key="1">
    <source>
        <dbReference type="SAM" id="MobiDB-lite"/>
    </source>
</evidence>
<keyword evidence="2" id="KW-0472">Membrane</keyword>
<feature type="transmembrane region" description="Helical" evidence="2">
    <location>
        <begin position="95"/>
        <end position="114"/>
    </location>
</feature>
<evidence type="ECO:0000256" key="2">
    <source>
        <dbReference type="SAM" id="Phobius"/>
    </source>
</evidence>
<sequence length="177" mass="19248">MQIAEANVADAALQQLKPFLQPGKTDEAKLVLTRAVSKSHRGPIPSAEELEHLEQVLEGSANRCFEMAEREQSHRHLMESEIVSREFKLRGRGQIFALVALALLLTVVGIMAFLGDSVSAAALGSATIIGVVAIFITGRSYDAKESAALQEPSTKSEPDSRKQLGRSDRKQGKPNKR</sequence>
<evidence type="ECO:0000313" key="4">
    <source>
        <dbReference type="Proteomes" id="UP000557739"/>
    </source>
</evidence>
<dbReference type="Proteomes" id="UP000557739">
    <property type="component" value="Unassembled WGS sequence"/>
</dbReference>
<dbReference type="Pfam" id="PF10097">
    <property type="entry name" value="DUF2335"/>
    <property type="match status" value="1"/>
</dbReference>
<organism evidence="3 4">
    <name type="scientific">Sphingomonas yantingensis</name>
    <dbReference type="NCBI Taxonomy" id="1241761"/>
    <lineage>
        <taxon>Bacteria</taxon>
        <taxon>Pseudomonadati</taxon>
        <taxon>Pseudomonadota</taxon>
        <taxon>Alphaproteobacteria</taxon>
        <taxon>Sphingomonadales</taxon>
        <taxon>Sphingomonadaceae</taxon>
        <taxon>Sphingomonas</taxon>
    </lineage>
</organism>
<dbReference type="EMBL" id="JACIJJ010000001">
    <property type="protein sequence ID" value="MBB5697030.1"/>
    <property type="molecule type" value="Genomic_DNA"/>
</dbReference>
<reference evidence="3 4" key="1">
    <citation type="submission" date="2020-08" db="EMBL/GenBank/DDBJ databases">
        <title>Genomic Encyclopedia of Type Strains, Phase IV (KMG-IV): sequencing the most valuable type-strain genomes for metagenomic binning, comparative biology and taxonomic classification.</title>
        <authorList>
            <person name="Goeker M."/>
        </authorList>
    </citation>
    <scope>NUCLEOTIDE SEQUENCE [LARGE SCALE GENOMIC DNA]</scope>
    <source>
        <strain evidence="3 4">DSM 27244</strain>
    </source>
</reference>
<name>A0A7W9AM87_9SPHN</name>
<keyword evidence="4" id="KW-1185">Reference proteome</keyword>
<feature type="region of interest" description="Disordered" evidence="1">
    <location>
        <begin position="145"/>
        <end position="177"/>
    </location>
</feature>
<feature type="compositionally biased region" description="Basic and acidic residues" evidence="1">
    <location>
        <begin position="154"/>
        <end position="171"/>
    </location>
</feature>
<keyword evidence="2" id="KW-0812">Transmembrane</keyword>
<proteinExistence type="predicted"/>
<keyword evidence="2" id="KW-1133">Transmembrane helix</keyword>
<feature type="transmembrane region" description="Helical" evidence="2">
    <location>
        <begin position="120"/>
        <end position="138"/>
    </location>
</feature>
<protein>
    <submittedName>
        <fullName evidence="3">Putative membrane protein</fullName>
    </submittedName>
</protein>
<gene>
    <name evidence="3" type="ORF">FHR19_000355</name>
</gene>
<accession>A0A7W9AM87</accession>